<feature type="region of interest" description="Disordered" evidence="1">
    <location>
        <begin position="1"/>
        <end position="43"/>
    </location>
</feature>
<name>A0A6A4RS02_SCOMX</name>
<sequence length="255" mass="28956">MNDVKEHPEQSVKQQRAASGPNDEPDSPASDLSPLESVDEGKKHKDVTVHSGLLLRITEQRSGQKCPNEHTSHFRSVPNVASWQQFEGVSVLFLDLTVAACEHGHVHKEFLFPFSFVQFARDPYHIAQELRGDPPSQNASHHPAKYLIDFPCGHGCSHLLPLHPPTAFDAATALSALAMCQTYTECQPEKFRFLIFEFLLRESFELLYSRNLQSEISLPLVDFRQSRRFRNVPLRLRTTCDVVRLRLMRGVIGSR</sequence>
<dbReference type="AlphaFoldDB" id="A0A6A4RS02"/>
<protein>
    <submittedName>
        <fullName evidence="2">Uncharacterized protein</fullName>
    </submittedName>
</protein>
<accession>A0A6A4RS02</accession>
<proteinExistence type="predicted"/>
<gene>
    <name evidence="2" type="ORF">F2P81_024936</name>
</gene>
<feature type="compositionally biased region" description="Basic and acidic residues" evidence="1">
    <location>
        <begin position="1"/>
        <end position="10"/>
    </location>
</feature>
<comment type="caution">
    <text evidence="2">The sequence shown here is derived from an EMBL/GenBank/DDBJ whole genome shotgun (WGS) entry which is preliminary data.</text>
</comment>
<organism evidence="2 3">
    <name type="scientific">Scophthalmus maximus</name>
    <name type="common">Turbot</name>
    <name type="synonym">Psetta maxima</name>
    <dbReference type="NCBI Taxonomy" id="52904"/>
    <lineage>
        <taxon>Eukaryota</taxon>
        <taxon>Metazoa</taxon>
        <taxon>Chordata</taxon>
        <taxon>Craniata</taxon>
        <taxon>Vertebrata</taxon>
        <taxon>Euteleostomi</taxon>
        <taxon>Actinopterygii</taxon>
        <taxon>Neopterygii</taxon>
        <taxon>Teleostei</taxon>
        <taxon>Neoteleostei</taxon>
        <taxon>Acanthomorphata</taxon>
        <taxon>Carangaria</taxon>
        <taxon>Pleuronectiformes</taxon>
        <taxon>Pleuronectoidei</taxon>
        <taxon>Scophthalmidae</taxon>
        <taxon>Scophthalmus</taxon>
    </lineage>
</organism>
<evidence type="ECO:0000313" key="3">
    <source>
        <dbReference type="Proteomes" id="UP000438429"/>
    </source>
</evidence>
<evidence type="ECO:0000256" key="1">
    <source>
        <dbReference type="SAM" id="MobiDB-lite"/>
    </source>
</evidence>
<evidence type="ECO:0000313" key="2">
    <source>
        <dbReference type="EMBL" id="KAF0022955.1"/>
    </source>
</evidence>
<reference evidence="2 3" key="1">
    <citation type="submission" date="2019-06" db="EMBL/GenBank/DDBJ databases">
        <title>Draft genomes of female and male turbot (Scophthalmus maximus).</title>
        <authorList>
            <person name="Xu H."/>
            <person name="Xu X.-W."/>
            <person name="Shao C."/>
            <person name="Chen S."/>
        </authorList>
    </citation>
    <scope>NUCLEOTIDE SEQUENCE [LARGE SCALE GENOMIC DNA]</scope>
    <source>
        <strain evidence="2">Ysfricsl-2016a</strain>
        <tissue evidence="2">Blood</tissue>
    </source>
</reference>
<dbReference type="Proteomes" id="UP000438429">
    <property type="component" value="Unassembled WGS sequence"/>
</dbReference>
<dbReference type="EMBL" id="VEVO01000023">
    <property type="protein sequence ID" value="KAF0022955.1"/>
    <property type="molecule type" value="Genomic_DNA"/>
</dbReference>